<comment type="caution">
    <text evidence="3">The sequence shown here is derived from an EMBL/GenBank/DDBJ whole genome shotgun (WGS) entry which is preliminary data.</text>
</comment>
<dbReference type="Pfam" id="PF09994">
    <property type="entry name" value="T6SS_Tle1-like_cat"/>
    <property type="match status" value="1"/>
</dbReference>
<dbReference type="EMBL" id="PDLM01000017">
    <property type="protein sequence ID" value="RDW58757.1"/>
    <property type="molecule type" value="Genomic_DNA"/>
</dbReference>
<dbReference type="Proteomes" id="UP000256645">
    <property type="component" value="Unassembled WGS sequence"/>
</dbReference>
<protein>
    <recommendedName>
        <fullName evidence="2">T6SS Phospholipase effector Tle1-like catalytic domain-containing protein</fullName>
    </recommendedName>
</protein>
<dbReference type="SUPFAM" id="SSF53474">
    <property type="entry name" value="alpha/beta-Hydrolases"/>
    <property type="match status" value="1"/>
</dbReference>
<dbReference type="InterPro" id="IPR029058">
    <property type="entry name" value="AB_hydrolase_fold"/>
</dbReference>
<dbReference type="InterPro" id="IPR018712">
    <property type="entry name" value="Tle1-like_cat"/>
</dbReference>
<evidence type="ECO:0000256" key="1">
    <source>
        <dbReference type="SAM" id="MobiDB-lite"/>
    </source>
</evidence>
<keyword evidence="4" id="KW-1185">Reference proteome</keyword>
<feature type="domain" description="T6SS Phospholipase effector Tle1-like catalytic" evidence="2">
    <location>
        <begin position="74"/>
        <end position="283"/>
    </location>
</feature>
<gene>
    <name evidence="3" type="ORF">BP6252_13233</name>
</gene>
<sequence>MPVVTRDIFGLRTSDPASQALHETLVRGQSRQARLHIASFNGTLAGGLWSSRKTVIPELVNLIDQDENIYETPLNGVGADGSWEDFIRGGIGGWGTLRNVCHALKNIARNYRPGDRIILSGYSRGAWAARYLALIISFIGLPKNGDEKLFHRIYKACSNKTIFNHGVVDKLLEGYECWDNVRINALCCFDTVGSLGLPLTGLARPLTIFRGKKRYDIVSDVAPNVDFAFHALSLHELREPYYPTLMRGGNIFQVSFPGSHGNLGWMSDKEGLFHAPLAWMIQQLSTHVHIRFDEGKLARRFPSYYAEGGEPATGPEWFNGEIKTTNSVVLAVIGKKVRQPGRTNGANGSTDLKVHIGARLRNDIDNNNAVPGYILMAPTVGPPYWARRLQRSRWTWRTNSKDSNASSSTGSSASRRAARSGSPGVLLHAADRIEEAPIGPLEARLLGLPQSIATVV</sequence>
<evidence type="ECO:0000259" key="2">
    <source>
        <dbReference type="Pfam" id="PF09994"/>
    </source>
</evidence>
<dbReference type="PANTHER" id="PTHR33840">
    <property type="match status" value="1"/>
</dbReference>
<name>A0A3D8QAP8_9HELO</name>
<dbReference type="PANTHER" id="PTHR33840:SF1">
    <property type="entry name" value="TLE1 PHOSPHOLIPASE DOMAIN-CONTAINING PROTEIN"/>
    <property type="match status" value="1"/>
</dbReference>
<evidence type="ECO:0000313" key="3">
    <source>
        <dbReference type="EMBL" id="RDW58757.1"/>
    </source>
</evidence>
<feature type="compositionally biased region" description="Low complexity" evidence="1">
    <location>
        <begin position="397"/>
        <end position="422"/>
    </location>
</feature>
<evidence type="ECO:0000313" key="4">
    <source>
        <dbReference type="Proteomes" id="UP000256645"/>
    </source>
</evidence>
<reference evidence="3 4" key="1">
    <citation type="journal article" date="2018" name="IMA Fungus">
        <title>IMA Genome-F 9: Draft genome sequence of Annulohypoxylon stygium, Aspergillus mulundensis, Berkeleyomyces basicola (syn. Thielaviopsis basicola), Ceratocystis smalleyi, two Cercospora beticola strains, Coleophoma cylindrospora, Fusarium fracticaudum, Phialophora cf. hyalina, and Morchella septimelata.</title>
        <authorList>
            <person name="Wingfield B.D."/>
            <person name="Bills G.F."/>
            <person name="Dong Y."/>
            <person name="Huang W."/>
            <person name="Nel W.J."/>
            <person name="Swalarsk-Parry B.S."/>
            <person name="Vaghefi N."/>
            <person name="Wilken P.M."/>
            <person name="An Z."/>
            <person name="de Beer Z.W."/>
            <person name="De Vos L."/>
            <person name="Chen L."/>
            <person name="Duong T.A."/>
            <person name="Gao Y."/>
            <person name="Hammerbacher A."/>
            <person name="Kikkert J.R."/>
            <person name="Li Y."/>
            <person name="Li H."/>
            <person name="Li K."/>
            <person name="Li Q."/>
            <person name="Liu X."/>
            <person name="Ma X."/>
            <person name="Naidoo K."/>
            <person name="Pethybridge S.J."/>
            <person name="Sun J."/>
            <person name="Steenkamp E.T."/>
            <person name="van der Nest M.A."/>
            <person name="van Wyk S."/>
            <person name="Wingfield M.J."/>
            <person name="Xiong C."/>
            <person name="Yue Q."/>
            <person name="Zhang X."/>
        </authorList>
    </citation>
    <scope>NUCLEOTIDE SEQUENCE [LARGE SCALE GENOMIC DNA]</scope>
    <source>
        <strain evidence="3 4">BP6252</strain>
    </source>
</reference>
<accession>A0A3D8QAP8</accession>
<proteinExistence type="predicted"/>
<dbReference type="OrthoDB" id="59699at2759"/>
<dbReference type="AlphaFoldDB" id="A0A3D8QAP8"/>
<feature type="region of interest" description="Disordered" evidence="1">
    <location>
        <begin position="396"/>
        <end position="422"/>
    </location>
</feature>
<organism evidence="3 4">
    <name type="scientific">Coleophoma cylindrospora</name>
    <dbReference type="NCBI Taxonomy" id="1849047"/>
    <lineage>
        <taxon>Eukaryota</taxon>
        <taxon>Fungi</taxon>
        <taxon>Dikarya</taxon>
        <taxon>Ascomycota</taxon>
        <taxon>Pezizomycotina</taxon>
        <taxon>Leotiomycetes</taxon>
        <taxon>Helotiales</taxon>
        <taxon>Dermateaceae</taxon>
        <taxon>Coleophoma</taxon>
    </lineage>
</organism>